<dbReference type="GeneID" id="19169444"/>
<feature type="region of interest" description="Disordered" evidence="1">
    <location>
        <begin position="353"/>
        <end position="396"/>
    </location>
</feature>
<evidence type="ECO:0000313" key="2">
    <source>
        <dbReference type="EMBL" id="EXJ84659.1"/>
    </source>
</evidence>
<dbReference type="eggNOG" id="ENOG502SVYW">
    <property type="taxonomic scope" value="Eukaryota"/>
</dbReference>
<feature type="compositionally biased region" description="Low complexity" evidence="1">
    <location>
        <begin position="353"/>
        <end position="370"/>
    </location>
</feature>
<dbReference type="AlphaFoldDB" id="W9YQW4"/>
<evidence type="ECO:0000256" key="1">
    <source>
        <dbReference type="SAM" id="MobiDB-lite"/>
    </source>
</evidence>
<feature type="compositionally biased region" description="Low complexity" evidence="1">
    <location>
        <begin position="15"/>
        <end position="24"/>
    </location>
</feature>
<proteinExistence type="predicted"/>
<evidence type="ECO:0000313" key="3">
    <source>
        <dbReference type="Proteomes" id="UP000019478"/>
    </source>
</evidence>
<dbReference type="Proteomes" id="UP000019478">
    <property type="component" value="Unassembled WGS sequence"/>
</dbReference>
<keyword evidence="3" id="KW-1185">Reference proteome</keyword>
<gene>
    <name evidence="2" type="ORF">A1O3_05329</name>
</gene>
<dbReference type="OrthoDB" id="5401902at2759"/>
<organism evidence="2 3">
    <name type="scientific">Capronia epimyces CBS 606.96</name>
    <dbReference type="NCBI Taxonomy" id="1182542"/>
    <lineage>
        <taxon>Eukaryota</taxon>
        <taxon>Fungi</taxon>
        <taxon>Dikarya</taxon>
        <taxon>Ascomycota</taxon>
        <taxon>Pezizomycotina</taxon>
        <taxon>Eurotiomycetes</taxon>
        <taxon>Chaetothyriomycetidae</taxon>
        <taxon>Chaetothyriales</taxon>
        <taxon>Herpotrichiellaceae</taxon>
        <taxon>Capronia</taxon>
    </lineage>
</organism>
<sequence>MSTRRTLSDQPRNWSQESSSSQEELIAYRGNRNVKEAVRCPKGPPPDDRVEDEGFARFLKKHASPTHQRVTAGGRIVPMEHRPRPPVCHLVNCNENPEPEGKNNAPEGSARNTQGPKLEIASPIQPKPEPQDILQRQSHQIPVPNAIIDNTALAAGVNVNLVPTGDALAIDTAAAQSQWVAPILSAPVGPSMFPDPYYLQSPPLFPGCAMPLTPPLPGYNGSLDGQFAMSLPVSPDMMMGLSALSEMSMAMGEFAATDATYFDHMIACANARFEEADRQLKTINRHRAINNRDPYVTEHRMAVAVLRANAKAEVSYWTNLASEAKAAKMSVGTPSRTLNVEAAAYVPLQSNSLVPASSSKSSTLSKGSDSTVQPTKPKPSLKAGRRGIPIVPPPETLDLPVKELRDTGLAHPPPSVAVDEWGVRIGDAPPAILRHQEEMAKALIREASKSPQKSASEVSIQSPVASYNTSPLHNQAVEATLDENSENKSQNGEWLPTKPGRAPATVEACYELQLDAMRLPKGIISKVRLPDGTITEVRGQGLKRPPSLGMDDFERRYWRSKPVLTKEMASRFIEVRSCGEGPAADNVLDHLDFNRFNVERLVLVQIAHQMVC</sequence>
<feature type="region of interest" description="Disordered" evidence="1">
    <location>
        <begin position="1"/>
        <end position="25"/>
    </location>
</feature>
<dbReference type="HOGENOM" id="CLU_020263_0_0_1"/>
<protein>
    <submittedName>
        <fullName evidence="2">Uncharacterized protein</fullName>
    </submittedName>
</protein>
<accession>W9YQW4</accession>
<dbReference type="EMBL" id="AMGY01000004">
    <property type="protein sequence ID" value="EXJ84659.1"/>
    <property type="molecule type" value="Genomic_DNA"/>
</dbReference>
<name>W9YQW4_9EURO</name>
<comment type="caution">
    <text evidence="2">The sequence shown here is derived from an EMBL/GenBank/DDBJ whole genome shotgun (WGS) entry which is preliminary data.</text>
</comment>
<feature type="region of interest" description="Disordered" evidence="1">
    <location>
        <begin position="93"/>
        <end position="130"/>
    </location>
</feature>
<reference evidence="2 3" key="1">
    <citation type="submission" date="2013-03" db="EMBL/GenBank/DDBJ databases">
        <title>The Genome Sequence of Capronia epimyces CBS 606.96.</title>
        <authorList>
            <consortium name="The Broad Institute Genomics Platform"/>
            <person name="Cuomo C."/>
            <person name="de Hoog S."/>
            <person name="Gorbushina A."/>
            <person name="Walker B."/>
            <person name="Young S.K."/>
            <person name="Zeng Q."/>
            <person name="Gargeya S."/>
            <person name="Fitzgerald M."/>
            <person name="Haas B."/>
            <person name="Abouelleil A."/>
            <person name="Allen A.W."/>
            <person name="Alvarado L."/>
            <person name="Arachchi H.M."/>
            <person name="Berlin A.M."/>
            <person name="Chapman S.B."/>
            <person name="Gainer-Dewar J."/>
            <person name="Goldberg J."/>
            <person name="Griggs A."/>
            <person name="Gujja S."/>
            <person name="Hansen M."/>
            <person name="Howarth C."/>
            <person name="Imamovic A."/>
            <person name="Ireland A."/>
            <person name="Larimer J."/>
            <person name="McCowan C."/>
            <person name="Murphy C."/>
            <person name="Pearson M."/>
            <person name="Poon T.W."/>
            <person name="Priest M."/>
            <person name="Roberts A."/>
            <person name="Saif S."/>
            <person name="Shea T."/>
            <person name="Sisk P."/>
            <person name="Sykes S."/>
            <person name="Wortman J."/>
            <person name="Nusbaum C."/>
            <person name="Birren B."/>
        </authorList>
    </citation>
    <scope>NUCLEOTIDE SEQUENCE [LARGE SCALE GENOMIC DNA]</scope>
    <source>
        <strain evidence="2 3">CBS 606.96</strain>
    </source>
</reference>
<dbReference type="RefSeq" id="XP_007733644.1">
    <property type="nucleotide sequence ID" value="XM_007735454.1"/>
</dbReference>
<feature type="compositionally biased region" description="Polar residues" evidence="1">
    <location>
        <begin position="1"/>
        <end position="14"/>
    </location>
</feature>